<keyword evidence="2" id="KW-0813">Transport</keyword>
<dbReference type="Gene3D" id="1.20.1250.20">
    <property type="entry name" value="MFS general substrate transporter like domains"/>
    <property type="match status" value="2"/>
</dbReference>
<dbReference type="CDD" id="cd17393">
    <property type="entry name" value="MFS_MosC_like"/>
    <property type="match status" value="1"/>
</dbReference>
<feature type="transmembrane region" description="Helical" evidence="6">
    <location>
        <begin position="61"/>
        <end position="83"/>
    </location>
</feature>
<dbReference type="PROSITE" id="PS50850">
    <property type="entry name" value="MFS"/>
    <property type="match status" value="1"/>
</dbReference>
<feature type="transmembrane region" description="Helical" evidence="6">
    <location>
        <begin position="5"/>
        <end position="24"/>
    </location>
</feature>
<dbReference type="InterPro" id="IPR020846">
    <property type="entry name" value="MFS_dom"/>
</dbReference>
<protein>
    <submittedName>
        <fullName evidence="8">MFS transporter</fullName>
    </submittedName>
</protein>
<dbReference type="SUPFAM" id="SSF103473">
    <property type="entry name" value="MFS general substrate transporter"/>
    <property type="match status" value="1"/>
</dbReference>
<feature type="transmembrane region" description="Helical" evidence="6">
    <location>
        <begin position="194"/>
        <end position="213"/>
    </location>
</feature>
<accession>A0ABU3Z9C3</accession>
<evidence type="ECO:0000256" key="3">
    <source>
        <dbReference type="ARBA" id="ARBA00022692"/>
    </source>
</evidence>
<evidence type="ECO:0000256" key="6">
    <source>
        <dbReference type="SAM" id="Phobius"/>
    </source>
</evidence>
<keyword evidence="5 6" id="KW-0472">Membrane</keyword>
<gene>
    <name evidence="8" type="ORF">RVY80_06630</name>
</gene>
<feature type="transmembrane region" description="Helical" evidence="6">
    <location>
        <begin position="322"/>
        <end position="344"/>
    </location>
</feature>
<comment type="subcellular location">
    <subcellularLocation>
        <location evidence="1">Cell membrane</location>
        <topology evidence="1">Multi-pass membrane protein</topology>
    </subcellularLocation>
</comment>
<dbReference type="PANTHER" id="PTHR23514:SF13">
    <property type="entry name" value="INNER MEMBRANE PROTEIN YBJJ"/>
    <property type="match status" value="1"/>
</dbReference>
<evidence type="ECO:0000256" key="4">
    <source>
        <dbReference type="ARBA" id="ARBA00022989"/>
    </source>
</evidence>
<feature type="transmembrane region" description="Helical" evidence="6">
    <location>
        <begin position="350"/>
        <end position="372"/>
    </location>
</feature>
<keyword evidence="4 6" id="KW-1133">Transmembrane helix</keyword>
<dbReference type="RefSeq" id="WP_317330081.1">
    <property type="nucleotide sequence ID" value="NZ_JAWJZA010000006.1"/>
</dbReference>
<feature type="transmembrane region" description="Helical" evidence="6">
    <location>
        <begin position="233"/>
        <end position="254"/>
    </location>
</feature>
<dbReference type="Proteomes" id="UP001272515">
    <property type="component" value="Unassembled WGS sequence"/>
</dbReference>
<name>A0ABU3Z9C3_9FIRM</name>
<evidence type="ECO:0000313" key="9">
    <source>
        <dbReference type="Proteomes" id="UP001272515"/>
    </source>
</evidence>
<evidence type="ECO:0000256" key="1">
    <source>
        <dbReference type="ARBA" id="ARBA00004651"/>
    </source>
</evidence>
<comment type="caution">
    <text evidence="8">The sequence shown here is derived from an EMBL/GenBank/DDBJ whole genome shotgun (WGS) entry which is preliminary data.</text>
</comment>
<reference evidence="8 9" key="1">
    <citation type="submission" date="2023-10" db="EMBL/GenBank/DDBJ databases">
        <title>Veillonella sp. nov., isolated from a pig farm feces dump.</title>
        <authorList>
            <person name="Chang Y.-H."/>
        </authorList>
    </citation>
    <scope>NUCLEOTIDE SEQUENCE [LARGE SCALE GENOMIC DNA]</scope>
    <source>
        <strain evidence="8 9">YH-vei2233</strain>
    </source>
</reference>
<keyword evidence="3 6" id="KW-0812">Transmembrane</keyword>
<feature type="transmembrane region" description="Helical" evidence="6">
    <location>
        <begin position="36"/>
        <end position="54"/>
    </location>
</feature>
<dbReference type="PANTHER" id="PTHR23514">
    <property type="entry name" value="BYPASS OF STOP CODON PROTEIN 6"/>
    <property type="match status" value="1"/>
</dbReference>
<feature type="transmembrane region" description="Helical" evidence="6">
    <location>
        <begin position="152"/>
        <end position="173"/>
    </location>
</feature>
<dbReference type="Pfam" id="PF07690">
    <property type="entry name" value="MFS_1"/>
    <property type="match status" value="1"/>
</dbReference>
<dbReference type="EMBL" id="JAWJZB010000007">
    <property type="protein sequence ID" value="MDV5088514.1"/>
    <property type="molecule type" value="Genomic_DNA"/>
</dbReference>
<feature type="transmembrane region" description="Helical" evidence="6">
    <location>
        <begin position="290"/>
        <end position="310"/>
    </location>
</feature>
<sequence>MISAWATFFIPGVYMALWAGYVPFLKARLNIGDDVLGSMILVLGIGSIISMTLAGKVANRFGCRFTVVGGNLVGMLATVGITLSDTVWMASTSLFFFGLGMGLGDVAANLQTLLVEKMSGRKLMSGFHGGWSIGGFIGALLLLFLLNTVGLSIYGSIWGTIAGLIISLFGMAPGMLSFGKDESDEKGGGSKNPLSFHPIAIIFGILAFISYLVEGGMSDWSAIFLNTEKDVPIERAVMGIMFYHIAMTIGRLAGNAVSMHVSPKRIVVTSYFLGAIALGIIIVAPHSWALASFVLLGLSLSMIVPNLFSAMGMQKVIPMTQALSTATTLGYVGVLAGPALIGYVSHSLSIIAAFTMLAGLLLISVGLSSYAYRLIK</sequence>
<dbReference type="InterPro" id="IPR036259">
    <property type="entry name" value="MFS_trans_sf"/>
</dbReference>
<feature type="transmembrane region" description="Helical" evidence="6">
    <location>
        <begin position="266"/>
        <end position="284"/>
    </location>
</feature>
<keyword evidence="9" id="KW-1185">Reference proteome</keyword>
<proteinExistence type="predicted"/>
<dbReference type="InterPro" id="IPR051788">
    <property type="entry name" value="MFS_Transporter"/>
</dbReference>
<feature type="transmembrane region" description="Helical" evidence="6">
    <location>
        <begin position="95"/>
        <end position="115"/>
    </location>
</feature>
<evidence type="ECO:0000256" key="5">
    <source>
        <dbReference type="ARBA" id="ARBA00023136"/>
    </source>
</evidence>
<dbReference type="InterPro" id="IPR011701">
    <property type="entry name" value="MFS"/>
</dbReference>
<evidence type="ECO:0000256" key="2">
    <source>
        <dbReference type="ARBA" id="ARBA00022448"/>
    </source>
</evidence>
<feature type="domain" description="Major facilitator superfamily (MFS) profile" evidence="7">
    <location>
        <begin position="1"/>
        <end position="376"/>
    </location>
</feature>
<organism evidence="8 9">
    <name type="scientific">Veillonella absiana</name>
    <dbReference type="NCBI Taxonomy" id="3079305"/>
    <lineage>
        <taxon>Bacteria</taxon>
        <taxon>Bacillati</taxon>
        <taxon>Bacillota</taxon>
        <taxon>Negativicutes</taxon>
        <taxon>Veillonellales</taxon>
        <taxon>Veillonellaceae</taxon>
        <taxon>Veillonella</taxon>
    </lineage>
</organism>
<feature type="transmembrane region" description="Helical" evidence="6">
    <location>
        <begin position="127"/>
        <end position="146"/>
    </location>
</feature>
<evidence type="ECO:0000259" key="7">
    <source>
        <dbReference type="PROSITE" id="PS50850"/>
    </source>
</evidence>
<evidence type="ECO:0000313" key="8">
    <source>
        <dbReference type="EMBL" id="MDV5088514.1"/>
    </source>
</evidence>